<keyword evidence="1" id="KW-0732">Signal</keyword>
<gene>
    <name evidence="2" type="ORF">DES49_2408</name>
</gene>
<evidence type="ECO:0008006" key="4">
    <source>
        <dbReference type="Google" id="ProtNLM"/>
    </source>
</evidence>
<evidence type="ECO:0000256" key="1">
    <source>
        <dbReference type="SAM" id="SignalP"/>
    </source>
</evidence>
<protein>
    <recommendedName>
        <fullName evidence="4">Polysaccharide lyase-like protein</fullName>
    </recommendedName>
</protein>
<proteinExistence type="predicted"/>
<name>A0A4R7JMY9_9GAMM</name>
<accession>A0A4R7JMY9</accession>
<feature type="signal peptide" evidence="1">
    <location>
        <begin position="1"/>
        <end position="28"/>
    </location>
</feature>
<comment type="caution">
    <text evidence="2">The sequence shown here is derived from an EMBL/GenBank/DDBJ whole genome shotgun (WGS) entry which is preliminary data.</text>
</comment>
<evidence type="ECO:0000313" key="3">
    <source>
        <dbReference type="Proteomes" id="UP000295830"/>
    </source>
</evidence>
<keyword evidence="3" id="KW-1185">Reference proteome</keyword>
<dbReference type="Gene3D" id="2.60.120.560">
    <property type="entry name" value="Exo-inulinase, domain 1"/>
    <property type="match status" value="1"/>
</dbReference>
<sequence length="341" mass="38560">MMTMKPKARRSSWLILSVLLPLSFSAYGNPSIERVENDESRVTLKGDGFGTHDLEVSVLDAVDNRMATEGNNFSASLKYDGFWNELGSPWADPLTRAEHDGPLDHKDNKIYSAKSKSYNGWPSIMDDKTNRSLYVSWWFKPSESPASSGGSNKFIRIWDDSDGEHTRISWTQMHLTYGSGDPDWNGWEGEVGQWNLMEIYVDSDAGSVQTWVNGKLTHDVNDFKKAESEKGLNIDIIGFDASSAEDYPDIGIELDEIYFSSSRERVVVSRKEVWDEARKDHHAVLPITWGKSEIEVEVPDIISENINKYYFYVVDQMGNANDEGVSVCNDCPETVRNLTVE</sequence>
<reference evidence="2 3" key="1">
    <citation type="submission" date="2019-03" db="EMBL/GenBank/DDBJ databases">
        <title>Genomic Encyclopedia of Type Strains, Phase IV (KMG-IV): sequencing the most valuable type-strain genomes for metagenomic binning, comparative biology and taxonomic classification.</title>
        <authorList>
            <person name="Goeker M."/>
        </authorList>
    </citation>
    <scope>NUCLEOTIDE SEQUENCE [LARGE SCALE GENOMIC DNA]</scope>
    <source>
        <strain evidence="2 3">DSM 15505</strain>
    </source>
</reference>
<dbReference type="Proteomes" id="UP000295830">
    <property type="component" value="Unassembled WGS sequence"/>
</dbReference>
<dbReference type="AlphaFoldDB" id="A0A4R7JMY9"/>
<dbReference type="EMBL" id="SOAX01000005">
    <property type="protein sequence ID" value="TDT39481.1"/>
    <property type="molecule type" value="Genomic_DNA"/>
</dbReference>
<feature type="chain" id="PRO_5020426268" description="Polysaccharide lyase-like protein" evidence="1">
    <location>
        <begin position="29"/>
        <end position="341"/>
    </location>
</feature>
<evidence type="ECO:0000313" key="2">
    <source>
        <dbReference type="EMBL" id="TDT39481.1"/>
    </source>
</evidence>
<organism evidence="2 3">
    <name type="scientific">Halospina denitrificans</name>
    <dbReference type="NCBI Taxonomy" id="332522"/>
    <lineage>
        <taxon>Bacteria</taxon>
        <taxon>Pseudomonadati</taxon>
        <taxon>Pseudomonadota</taxon>
        <taxon>Gammaproteobacteria</taxon>
        <taxon>Halospina</taxon>
    </lineage>
</organism>